<feature type="domain" description="Helicase C-terminal" evidence="12">
    <location>
        <begin position="367"/>
        <end position="517"/>
    </location>
</feature>
<dbReference type="Proteomes" id="UP001498398">
    <property type="component" value="Unassembled WGS sequence"/>
</dbReference>
<dbReference type="PROSITE" id="PS00039">
    <property type="entry name" value="DEAD_ATP_HELICASE"/>
    <property type="match status" value="1"/>
</dbReference>
<evidence type="ECO:0000256" key="2">
    <source>
        <dbReference type="ARBA" id="ARBA00022517"/>
    </source>
</evidence>
<dbReference type="InterPro" id="IPR027417">
    <property type="entry name" value="P-loop_NTPase"/>
</dbReference>
<keyword evidence="3" id="KW-0547">Nucleotide-binding</keyword>
<reference evidence="14 15" key="1">
    <citation type="submission" date="2024-01" db="EMBL/GenBank/DDBJ databases">
        <title>A draft genome for the cacao thread blight pathogen Marasmiellus scandens.</title>
        <authorList>
            <person name="Baruah I.K."/>
            <person name="Leung J."/>
            <person name="Bukari Y."/>
            <person name="Amoako-Attah I."/>
            <person name="Meinhardt L.W."/>
            <person name="Bailey B.A."/>
            <person name="Cohen S.P."/>
        </authorList>
    </citation>
    <scope>NUCLEOTIDE SEQUENCE [LARGE SCALE GENOMIC DNA]</scope>
    <source>
        <strain evidence="14 15">GH-19</strain>
    </source>
</reference>
<dbReference type="InterPro" id="IPR000629">
    <property type="entry name" value="RNA-helicase_DEAD-box_CS"/>
</dbReference>
<evidence type="ECO:0000256" key="8">
    <source>
        <dbReference type="ARBA" id="ARBA00023242"/>
    </source>
</evidence>
<dbReference type="GO" id="GO:0003724">
    <property type="term" value="F:RNA helicase activity"/>
    <property type="evidence" value="ECO:0007669"/>
    <property type="project" value="UniProtKB-EC"/>
</dbReference>
<feature type="region of interest" description="Disordered" evidence="10">
    <location>
        <begin position="24"/>
        <end position="75"/>
    </location>
</feature>
<dbReference type="InterPro" id="IPR050079">
    <property type="entry name" value="DEAD_box_RNA_helicase"/>
</dbReference>
<dbReference type="GO" id="GO:0016787">
    <property type="term" value="F:hydrolase activity"/>
    <property type="evidence" value="ECO:0007669"/>
    <property type="project" value="UniProtKB-KW"/>
</dbReference>
<gene>
    <name evidence="14" type="primary">DBP8</name>
    <name evidence="14" type="ORF">VKT23_002135</name>
</gene>
<dbReference type="SMART" id="SM00490">
    <property type="entry name" value="HELICc"/>
    <property type="match status" value="1"/>
</dbReference>
<dbReference type="PROSITE" id="PS51195">
    <property type="entry name" value="Q_MOTIF"/>
    <property type="match status" value="1"/>
</dbReference>
<feature type="compositionally biased region" description="Polar residues" evidence="10">
    <location>
        <begin position="27"/>
        <end position="40"/>
    </location>
</feature>
<organism evidence="14 15">
    <name type="scientific">Marasmiellus scandens</name>
    <dbReference type="NCBI Taxonomy" id="2682957"/>
    <lineage>
        <taxon>Eukaryota</taxon>
        <taxon>Fungi</taxon>
        <taxon>Dikarya</taxon>
        <taxon>Basidiomycota</taxon>
        <taxon>Agaricomycotina</taxon>
        <taxon>Agaricomycetes</taxon>
        <taxon>Agaricomycetidae</taxon>
        <taxon>Agaricales</taxon>
        <taxon>Marasmiineae</taxon>
        <taxon>Omphalotaceae</taxon>
        <taxon>Marasmiellus</taxon>
    </lineage>
</organism>
<evidence type="ECO:0000313" key="15">
    <source>
        <dbReference type="Proteomes" id="UP001498398"/>
    </source>
</evidence>
<dbReference type="Gene3D" id="3.40.50.300">
    <property type="entry name" value="P-loop containing nucleotide triphosphate hydrolases"/>
    <property type="match status" value="2"/>
</dbReference>
<dbReference type="InterPro" id="IPR001650">
    <property type="entry name" value="Helicase_C-like"/>
</dbReference>
<sequence length="906" mass="100415">MGKRKALTSDDLLRRQESSGFKRIKYSSATSYDDSQSDGESSTSRQSVSVVQSGHDEDEDDSTSSEEDKVEESRLEVKERVAFGSRIPSPVAKVEKSESVKKFPSSFSELGISSPLRGALGMMSIHTPTEVQAACIPPLLNGRDCIGNAKTGSGKTIAFALPILQKLSLDPYGIFALVLTPTRELAFQISEQFAVLGSSLNIRTAVIVGGMDMMAQALELENRPHVVIATPGRMIDHLKTGNGQWNLSRVKFLVLDEADRLLSSTFASDLAHLFGVLPKDRQTCLFTATITPSIDALANAAPRPGKERPFIHRMKETVETVETLKQSYLLVPSHVREMYLFHLLANPPEEIIHLRRTPPEPAKKGKKTKAKSKETNEEEIQQPPPTIIFCRKPRTAAYLTLLLKTLSIRSTALHSRLTQRERLSSLSLFRSSVIPVLISTDVGARGLDIDDVALVVNWDLPDEAEEYTHRVGRTARAGRRGMAVSFVTERDEERVLKIEERIKTKLEEMELPESKVLEKLNAVSTAKRLANMELHDSEFGKREKLRTDAHRKYPLLHYLVLTFLSISPHLQMDIGDWDSVLQFASDSVDVNFQPSKPGRQGSVTSPQLATPPDSHDGSPVCDAHSDGNVLVSVSTTFYPGANIHSFPPDIALLSADSVFFYVHSQILLGASNNNFRSLIPNSPPSKDAAHDLVVHVPDQSPVLNVILHAIYEMSCAHYSPPFEILVTAVNSFNDYGVNSHSRIVPSAPLYTLLLSHAPLFPLDVYTLASKHDLYDLAVSTSPHLLSFQLSSLTDDMAVEIGPKYLRRLFFLHIGRSDALKRLLLQPPHPHAPTPWCDFTDQKTLTRAWALASAYLAWDARPDLSTSFLESALSPLAENLSCDLCKQALNDRIKNLIVQWSVVKRTI</sequence>
<feature type="short sequence motif" description="Q motif" evidence="9">
    <location>
        <begin position="105"/>
        <end position="133"/>
    </location>
</feature>
<dbReference type="InterPro" id="IPR011545">
    <property type="entry name" value="DEAD/DEAH_box_helicase_dom"/>
</dbReference>
<keyword evidence="8" id="KW-0539">Nucleus</keyword>
<name>A0ABR1K129_9AGAR</name>
<dbReference type="PANTHER" id="PTHR47959">
    <property type="entry name" value="ATP-DEPENDENT RNA HELICASE RHLE-RELATED"/>
    <property type="match status" value="1"/>
</dbReference>
<evidence type="ECO:0000256" key="5">
    <source>
        <dbReference type="ARBA" id="ARBA00022806"/>
    </source>
</evidence>
<evidence type="ECO:0000259" key="11">
    <source>
        <dbReference type="PROSITE" id="PS51192"/>
    </source>
</evidence>
<feature type="compositionally biased region" description="Low complexity" evidence="10">
    <location>
        <begin position="41"/>
        <end position="53"/>
    </location>
</feature>
<dbReference type="PANTHER" id="PTHR47959:SF24">
    <property type="entry name" value="ATP-DEPENDENT RNA HELICASE"/>
    <property type="match status" value="1"/>
</dbReference>
<comment type="caution">
    <text evidence="14">The sequence shown here is derived from an EMBL/GenBank/DDBJ whole genome shotgun (WGS) entry which is preliminary data.</text>
</comment>
<dbReference type="SUPFAM" id="SSF52540">
    <property type="entry name" value="P-loop containing nucleoside triphosphate hydrolases"/>
    <property type="match status" value="2"/>
</dbReference>
<keyword evidence="5 14" id="KW-0347">Helicase</keyword>
<dbReference type="PROSITE" id="PS51194">
    <property type="entry name" value="HELICASE_CTER"/>
    <property type="match status" value="1"/>
</dbReference>
<evidence type="ECO:0000259" key="12">
    <source>
        <dbReference type="PROSITE" id="PS51194"/>
    </source>
</evidence>
<feature type="compositionally biased region" description="Acidic residues" evidence="10">
    <location>
        <begin position="56"/>
        <end position="70"/>
    </location>
</feature>
<dbReference type="Pfam" id="PF00270">
    <property type="entry name" value="DEAD"/>
    <property type="match status" value="1"/>
</dbReference>
<keyword evidence="7" id="KW-0694">RNA-binding</keyword>
<evidence type="ECO:0000256" key="7">
    <source>
        <dbReference type="ARBA" id="ARBA00022884"/>
    </source>
</evidence>
<dbReference type="InterPro" id="IPR014014">
    <property type="entry name" value="RNA_helicase_DEAD_Q_motif"/>
</dbReference>
<evidence type="ECO:0000256" key="3">
    <source>
        <dbReference type="ARBA" id="ARBA00022741"/>
    </source>
</evidence>
<evidence type="ECO:0000256" key="10">
    <source>
        <dbReference type="SAM" id="MobiDB-lite"/>
    </source>
</evidence>
<evidence type="ECO:0000259" key="13">
    <source>
        <dbReference type="PROSITE" id="PS51195"/>
    </source>
</evidence>
<feature type="region of interest" description="Disordered" evidence="10">
    <location>
        <begin position="357"/>
        <end position="381"/>
    </location>
</feature>
<dbReference type="EMBL" id="JBANRG010000002">
    <property type="protein sequence ID" value="KAK7470713.1"/>
    <property type="molecule type" value="Genomic_DNA"/>
</dbReference>
<comment type="subcellular location">
    <subcellularLocation>
        <location evidence="1">Nucleus</location>
    </subcellularLocation>
</comment>
<protein>
    <submittedName>
        <fullName evidence="14">RNA helicase</fullName>
        <ecNumber evidence="14">3.6.4.13</ecNumber>
    </submittedName>
</protein>
<keyword evidence="6" id="KW-0067">ATP-binding</keyword>
<dbReference type="SMART" id="SM00487">
    <property type="entry name" value="DEXDc"/>
    <property type="match status" value="1"/>
</dbReference>
<evidence type="ECO:0000256" key="9">
    <source>
        <dbReference type="PROSITE-ProRule" id="PRU00552"/>
    </source>
</evidence>
<dbReference type="InterPro" id="IPR014001">
    <property type="entry name" value="Helicase_ATP-bd"/>
</dbReference>
<feature type="region of interest" description="Disordered" evidence="10">
    <location>
        <begin position="592"/>
        <end position="620"/>
    </location>
</feature>
<feature type="domain" description="Helicase ATP-binding" evidence="11">
    <location>
        <begin position="136"/>
        <end position="308"/>
    </location>
</feature>
<accession>A0ABR1K129</accession>
<dbReference type="PROSITE" id="PS51192">
    <property type="entry name" value="HELICASE_ATP_BIND_1"/>
    <property type="match status" value="1"/>
</dbReference>
<feature type="domain" description="DEAD-box RNA helicase Q" evidence="13">
    <location>
        <begin position="105"/>
        <end position="133"/>
    </location>
</feature>
<proteinExistence type="predicted"/>
<dbReference type="CDD" id="cd17955">
    <property type="entry name" value="DEADc_DDX49"/>
    <property type="match status" value="1"/>
</dbReference>
<keyword evidence="15" id="KW-1185">Reference proteome</keyword>
<dbReference type="Pfam" id="PF00271">
    <property type="entry name" value="Helicase_C"/>
    <property type="match status" value="1"/>
</dbReference>
<evidence type="ECO:0000256" key="1">
    <source>
        <dbReference type="ARBA" id="ARBA00004123"/>
    </source>
</evidence>
<dbReference type="CDD" id="cd18787">
    <property type="entry name" value="SF2_C_DEAD"/>
    <property type="match status" value="1"/>
</dbReference>
<evidence type="ECO:0000256" key="6">
    <source>
        <dbReference type="ARBA" id="ARBA00022840"/>
    </source>
</evidence>
<evidence type="ECO:0000256" key="4">
    <source>
        <dbReference type="ARBA" id="ARBA00022801"/>
    </source>
</evidence>
<evidence type="ECO:0000313" key="14">
    <source>
        <dbReference type="EMBL" id="KAK7470713.1"/>
    </source>
</evidence>
<dbReference type="EC" id="3.6.4.13" evidence="14"/>
<keyword evidence="4 14" id="KW-0378">Hydrolase</keyword>
<keyword evidence="2" id="KW-0690">Ribosome biogenesis</keyword>